<keyword evidence="4" id="KW-1185">Reference proteome</keyword>
<proteinExistence type="predicted"/>
<keyword evidence="1" id="KW-0830">Ubiquinone</keyword>
<evidence type="ECO:0000259" key="2">
    <source>
        <dbReference type="PROSITE" id="PS51085"/>
    </source>
</evidence>
<dbReference type="NCBIfam" id="NF007985">
    <property type="entry name" value="PRK10713.1"/>
    <property type="match status" value="1"/>
</dbReference>
<dbReference type="InterPro" id="IPR006058">
    <property type="entry name" value="2Fe2S_fd_BS"/>
</dbReference>
<evidence type="ECO:0000256" key="1">
    <source>
        <dbReference type="ARBA" id="ARBA00023075"/>
    </source>
</evidence>
<feature type="domain" description="2Fe-2S ferredoxin-type" evidence="2">
    <location>
        <begin position="16"/>
        <end position="105"/>
    </location>
</feature>
<name>A0ABS5I056_9GAMM</name>
<dbReference type="InterPro" id="IPR001041">
    <property type="entry name" value="2Fe-2S_ferredoxin-type"/>
</dbReference>
<evidence type="ECO:0000313" key="3">
    <source>
        <dbReference type="EMBL" id="MBR9727218.1"/>
    </source>
</evidence>
<gene>
    <name evidence="3" type="ORF">G3R48_04300</name>
</gene>
<organism evidence="3 4">
    <name type="scientific">Shewanella intestini</name>
    <dbReference type="NCBI Taxonomy" id="2017544"/>
    <lineage>
        <taxon>Bacteria</taxon>
        <taxon>Pseudomonadati</taxon>
        <taxon>Pseudomonadota</taxon>
        <taxon>Gammaproteobacteria</taxon>
        <taxon>Alteromonadales</taxon>
        <taxon>Shewanellaceae</taxon>
        <taxon>Shewanella</taxon>
    </lineage>
</organism>
<dbReference type="PROSITE" id="PS00197">
    <property type="entry name" value="2FE2S_FER_1"/>
    <property type="match status" value="1"/>
</dbReference>
<dbReference type="EMBL" id="JAAIKR010000002">
    <property type="protein sequence ID" value="MBR9727218.1"/>
    <property type="molecule type" value="Genomic_DNA"/>
</dbReference>
<dbReference type="Pfam" id="PF00111">
    <property type="entry name" value="Fer2"/>
    <property type="match status" value="1"/>
</dbReference>
<dbReference type="InterPro" id="IPR012675">
    <property type="entry name" value="Beta-grasp_dom_sf"/>
</dbReference>
<reference evidence="3 4" key="1">
    <citation type="submission" date="2020-02" db="EMBL/GenBank/DDBJ databases">
        <title>Shewanella WXL01 sp. nov., a marine bacterium isolated from green algae in Luhuitou Fringing Reef (Northern South China Sea).</title>
        <authorList>
            <person name="Wang X."/>
        </authorList>
    </citation>
    <scope>NUCLEOTIDE SEQUENCE [LARGE SCALE GENOMIC DNA]</scope>
    <source>
        <strain evidence="3 4">MCCC 1A01895</strain>
    </source>
</reference>
<evidence type="ECO:0000313" key="4">
    <source>
        <dbReference type="Proteomes" id="UP000811844"/>
    </source>
</evidence>
<comment type="caution">
    <text evidence="3">The sequence shown here is derived from an EMBL/GenBank/DDBJ whole genome shotgun (WGS) entry which is preliminary data.</text>
</comment>
<dbReference type="SUPFAM" id="SSF54292">
    <property type="entry name" value="2Fe-2S ferredoxin-like"/>
    <property type="match status" value="1"/>
</dbReference>
<dbReference type="InterPro" id="IPR036010">
    <property type="entry name" value="2Fe-2S_ferredoxin-like_sf"/>
</dbReference>
<accession>A0ABS5I056</accession>
<protein>
    <submittedName>
        <fullName evidence="3">2Fe-2S iron-sulfur cluster binding domain-containing protein</fullName>
    </submittedName>
</protein>
<dbReference type="Gene3D" id="3.10.20.30">
    <property type="match status" value="1"/>
</dbReference>
<dbReference type="CDD" id="cd00207">
    <property type="entry name" value="fer2"/>
    <property type="match status" value="1"/>
</dbReference>
<sequence length="117" mass="12883">MSLLILTCNNPFKKAPIVSINGQPVLLYTDNEANLLEALELKQIEVFSECRNGFCGSCKTKINQGSVKYINDPIVELEANECLPCCCIPDSNLDLDLTVKKPANLQMSKSTLETCVD</sequence>
<dbReference type="Proteomes" id="UP000811844">
    <property type="component" value="Unassembled WGS sequence"/>
</dbReference>
<dbReference type="PROSITE" id="PS51085">
    <property type="entry name" value="2FE2S_FER_2"/>
    <property type="match status" value="1"/>
</dbReference>